<evidence type="ECO:0000256" key="4">
    <source>
        <dbReference type="ARBA" id="ARBA00022679"/>
    </source>
</evidence>
<name>A0A1I3IZK3_9PLAN</name>
<evidence type="ECO:0000256" key="5">
    <source>
        <dbReference type="ARBA" id="ARBA00022691"/>
    </source>
</evidence>
<dbReference type="SUPFAM" id="SSF51971">
    <property type="entry name" value="Nucleotide-binding domain"/>
    <property type="match status" value="1"/>
</dbReference>
<dbReference type="STRING" id="1576369.SAMN05421753_11010"/>
<dbReference type="GO" id="GO:0008033">
    <property type="term" value="P:tRNA processing"/>
    <property type="evidence" value="ECO:0007669"/>
    <property type="project" value="UniProtKB-KW"/>
</dbReference>
<evidence type="ECO:0000256" key="8">
    <source>
        <dbReference type="ARBA" id="ARBA00023002"/>
    </source>
</evidence>
<evidence type="ECO:0000256" key="9">
    <source>
        <dbReference type="ARBA" id="ARBA00023268"/>
    </source>
</evidence>
<keyword evidence="3" id="KW-0285">Flavoprotein</keyword>
<keyword evidence="4" id="KW-0808">Transferase</keyword>
<feature type="domain" description="FAD dependent oxidoreductase" evidence="10">
    <location>
        <begin position="7"/>
        <end position="335"/>
    </location>
</feature>
<keyword evidence="9" id="KW-0511">Multifunctional enzyme</keyword>
<dbReference type="GO" id="GO:0016491">
    <property type="term" value="F:oxidoreductase activity"/>
    <property type="evidence" value="ECO:0007669"/>
    <property type="project" value="UniProtKB-KW"/>
</dbReference>
<evidence type="ECO:0000256" key="7">
    <source>
        <dbReference type="ARBA" id="ARBA00022827"/>
    </source>
</evidence>
<dbReference type="AlphaFoldDB" id="A0A1I3IZK3"/>
<dbReference type="GO" id="GO:0032259">
    <property type="term" value="P:methylation"/>
    <property type="evidence" value="ECO:0007669"/>
    <property type="project" value="UniProtKB-KW"/>
</dbReference>
<dbReference type="Proteomes" id="UP000199518">
    <property type="component" value="Unassembled WGS sequence"/>
</dbReference>
<dbReference type="RefSeq" id="WP_175517455.1">
    <property type="nucleotide sequence ID" value="NZ_FOQD01000010.1"/>
</dbReference>
<dbReference type="SUPFAM" id="SSF54373">
    <property type="entry name" value="FAD-linked reductases, C-terminal domain"/>
    <property type="match status" value="1"/>
</dbReference>
<evidence type="ECO:0000256" key="2">
    <source>
        <dbReference type="ARBA" id="ARBA00022603"/>
    </source>
</evidence>
<evidence type="ECO:0000256" key="3">
    <source>
        <dbReference type="ARBA" id="ARBA00022630"/>
    </source>
</evidence>
<protein>
    <submittedName>
        <fullName evidence="11">Glycine/D-amino acid oxidase</fullName>
    </submittedName>
</protein>
<dbReference type="Gene3D" id="3.30.9.10">
    <property type="entry name" value="D-Amino Acid Oxidase, subunit A, domain 2"/>
    <property type="match status" value="1"/>
</dbReference>
<dbReference type="InterPro" id="IPR036188">
    <property type="entry name" value="FAD/NAD-bd_sf"/>
</dbReference>
<keyword evidence="5" id="KW-0949">S-adenosyl-L-methionine</keyword>
<evidence type="ECO:0000256" key="1">
    <source>
        <dbReference type="ARBA" id="ARBA00022490"/>
    </source>
</evidence>
<gene>
    <name evidence="11" type="ORF">SAMN05421753_11010</name>
</gene>
<dbReference type="PANTHER" id="PTHR13847:SF283">
    <property type="entry name" value="TRNA 5-METHYLAMINOMETHYL-2-THIOURIDINE BIOSYNTHESIS BIFUNCTIONAL PROTEIN MNMC"/>
    <property type="match status" value="1"/>
</dbReference>
<keyword evidence="6" id="KW-0819">tRNA processing</keyword>
<evidence type="ECO:0000256" key="6">
    <source>
        <dbReference type="ARBA" id="ARBA00022694"/>
    </source>
</evidence>
<keyword evidence="7" id="KW-0274">FAD</keyword>
<dbReference type="PANTHER" id="PTHR13847">
    <property type="entry name" value="SARCOSINE DEHYDROGENASE-RELATED"/>
    <property type="match status" value="1"/>
</dbReference>
<evidence type="ECO:0000259" key="10">
    <source>
        <dbReference type="Pfam" id="PF01266"/>
    </source>
</evidence>
<evidence type="ECO:0000313" key="11">
    <source>
        <dbReference type="EMBL" id="SFI53401.1"/>
    </source>
</evidence>
<dbReference type="GO" id="GO:0005737">
    <property type="term" value="C:cytoplasm"/>
    <property type="evidence" value="ECO:0007669"/>
    <property type="project" value="TreeGrafter"/>
</dbReference>
<accession>A0A1I3IZK3</accession>
<keyword evidence="2" id="KW-0489">Methyltransferase</keyword>
<dbReference type="Gene3D" id="3.50.50.60">
    <property type="entry name" value="FAD/NAD(P)-binding domain"/>
    <property type="match status" value="1"/>
</dbReference>
<keyword evidence="8" id="KW-0560">Oxidoreductase</keyword>
<keyword evidence="1" id="KW-0963">Cytoplasm</keyword>
<dbReference type="GO" id="GO:0008168">
    <property type="term" value="F:methyltransferase activity"/>
    <property type="evidence" value="ECO:0007669"/>
    <property type="project" value="UniProtKB-KW"/>
</dbReference>
<reference evidence="12" key="1">
    <citation type="submission" date="2016-10" db="EMBL/GenBank/DDBJ databases">
        <authorList>
            <person name="Varghese N."/>
            <person name="Submissions S."/>
        </authorList>
    </citation>
    <scope>NUCLEOTIDE SEQUENCE [LARGE SCALE GENOMIC DNA]</scope>
    <source>
        <strain evidence="12">DSM 26348</strain>
    </source>
</reference>
<dbReference type="InterPro" id="IPR006076">
    <property type="entry name" value="FAD-dep_OxRdtase"/>
</dbReference>
<proteinExistence type="predicted"/>
<keyword evidence="12" id="KW-1185">Reference proteome</keyword>
<sequence length="354" mass="39953">MQTAPFDAVIVGHGLAGATLAWTFRLRGQRIAVIDQPRPDGASRVAAGLITPLSGPKLIPAWGWSEAWPRALTFYRRIEERLQRTLLANLPAVRLFTSDELRERFHVRFARRNEGIIAREPMPFPNPEWFDAPFGAIEMTEAARLDVVAYLDASWQSLKEDDACYEASIDPVHDIQLDNNGVFLPAFQLRAQRVFFCQGATAQGQHWFDRVRFNPAKGELLTVRIPAITESRTIHQEVWLAPIEEGLFRVGATFEWQQLDSLPTTAGREHLLARLKRFVKQPIEVVDQQAAVRPTMHDFRPVLGLHPDEPRVGIFNGLGAKGVLWAPWLAGCLADAVLHGQPIPAELDVQRWFR</sequence>
<dbReference type="Pfam" id="PF01266">
    <property type="entry name" value="DAO"/>
    <property type="match status" value="1"/>
</dbReference>
<dbReference type="EMBL" id="FOQD01000010">
    <property type="protein sequence ID" value="SFI53401.1"/>
    <property type="molecule type" value="Genomic_DNA"/>
</dbReference>
<organism evidence="11 12">
    <name type="scientific">Planctomicrobium piriforme</name>
    <dbReference type="NCBI Taxonomy" id="1576369"/>
    <lineage>
        <taxon>Bacteria</taxon>
        <taxon>Pseudomonadati</taxon>
        <taxon>Planctomycetota</taxon>
        <taxon>Planctomycetia</taxon>
        <taxon>Planctomycetales</taxon>
        <taxon>Planctomycetaceae</taxon>
        <taxon>Planctomicrobium</taxon>
    </lineage>
</organism>
<evidence type="ECO:0000313" key="12">
    <source>
        <dbReference type="Proteomes" id="UP000199518"/>
    </source>
</evidence>